<reference evidence="3" key="1">
    <citation type="journal article" date="2020" name="Fungal Divers.">
        <title>Resolving the Mortierellaceae phylogeny through synthesis of multi-gene phylogenetics and phylogenomics.</title>
        <authorList>
            <person name="Vandepol N."/>
            <person name="Liber J."/>
            <person name="Desiro A."/>
            <person name="Na H."/>
            <person name="Kennedy M."/>
            <person name="Barry K."/>
            <person name="Grigoriev I.V."/>
            <person name="Miller A.N."/>
            <person name="O'Donnell K."/>
            <person name="Stajich J.E."/>
            <person name="Bonito G."/>
        </authorList>
    </citation>
    <scope>NUCLEOTIDE SEQUENCE</scope>
    <source>
        <strain evidence="3">CK1249</strain>
    </source>
</reference>
<evidence type="ECO:0000313" key="3">
    <source>
        <dbReference type="EMBL" id="KAF9968287.1"/>
    </source>
</evidence>
<evidence type="ECO:0000259" key="2">
    <source>
        <dbReference type="Pfam" id="PF25372"/>
    </source>
</evidence>
<dbReference type="InterPro" id="IPR032675">
    <property type="entry name" value="LRR_dom_sf"/>
</dbReference>
<dbReference type="Gene3D" id="3.80.10.10">
    <property type="entry name" value="Ribonuclease Inhibitor"/>
    <property type="match status" value="1"/>
</dbReference>
<protein>
    <recommendedName>
        <fullName evidence="2">F-box/LRR-repeat protein 15-like leucin rich repeat domain-containing protein</fullName>
    </recommendedName>
</protein>
<sequence length="518" mass="57700">MSTPGFAAPGQQPPHKFPSLFDLAVDACISHIDRFASFEGFPFVPFGQALVAGFERRANAWQISSEQREVGALLLAEAYGIEYLGPEYSGLRCSRLDDLPFLGAFSGCLAYLDLSGGRDFKDKDMASLASLSQLRVLDLSGLQIGDTGLSHLIRSVTFGTSGPRHLEYINLARTLVTDRGVARMFLNDRRLVFQELLGIDLSETTVHSEIALTLFQKQRLPSRAPEGINWTRLKRGELLFPVCTMEEQEKELEKSLGDTVDQGVVISGSSRASDPNGKSNRGVFLGATTCYYKESGSTKNPIQPWVDRLFYQYQSRTSRDRLSKPQENDRLGIAGVMALMKLSVVPFKPILNVQDNYQELEPVGHCSNTRRQEDEQESTPVSRNLRLESMRVGGSGKNPRLPSSDEERWKQAALDRRRQRQRQGTDSGWNAAMYQRVLISARETYGIRKRPRPSSAASSAGSNNAEITGEALGAETIGDEWQYGENPQKKSETDSYRAGQYPFTFLRSSEKPRACIKS</sequence>
<dbReference type="SUPFAM" id="SSF52047">
    <property type="entry name" value="RNI-like"/>
    <property type="match status" value="1"/>
</dbReference>
<evidence type="ECO:0000256" key="1">
    <source>
        <dbReference type="SAM" id="MobiDB-lite"/>
    </source>
</evidence>
<keyword evidence="4" id="KW-1185">Reference proteome</keyword>
<comment type="caution">
    <text evidence="3">The sequence shown here is derived from an EMBL/GenBank/DDBJ whole genome shotgun (WGS) entry which is preliminary data.</text>
</comment>
<evidence type="ECO:0000313" key="4">
    <source>
        <dbReference type="Proteomes" id="UP000738359"/>
    </source>
</evidence>
<feature type="region of interest" description="Disordered" evidence="1">
    <location>
        <begin position="445"/>
        <end position="499"/>
    </location>
</feature>
<accession>A0A9P6JGM9</accession>
<dbReference type="EMBL" id="JAAAHY010000028">
    <property type="protein sequence ID" value="KAF9968287.1"/>
    <property type="molecule type" value="Genomic_DNA"/>
</dbReference>
<organism evidence="3 4">
    <name type="scientific">Mortierella alpina</name>
    <name type="common">Oleaginous fungus</name>
    <name type="synonym">Mortierella renispora</name>
    <dbReference type="NCBI Taxonomy" id="64518"/>
    <lineage>
        <taxon>Eukaryota</taxon>
        <taxon>Fungi</taxon>
        <taxon>Fungi incertae sedis</taxon>
        <taxon>Mucoromycota</taxon>
        <taxon>Mortierellomycotina</taxon>
        <taxon>Mortierellomycetes</taxon>
        <taxon>Mortierellales</taxon>
        <taxon>Mortierellaceae</taxon>
        <taxon>Mortierella</taxon>
    </lineage>
</organism>
<dbReference type="Proteomes" id="UP000738359">
    <property type="component" value="Unassembled WGS sequence"/>
</dbReference>
<proteinExistence type="predicted"/>
<gene>
    <name evidence="3" type="ORF">BGZ70_005284</name>
</gene>
<dbReference type="InterPro" id="IPR057207">
    <property type="entry name" value="FBXL15_LRR"/>
</dbReference>
<dbReference type="AlphaFoldDB" id="A0A9P6JGM9"/>
<dbReference type="Pfam" id="PF25372">
    <property type="entry name" value="DUF7885"/>
    <property type="match status" value="1"/>
</dbReference>
<feature type="domain" description="F-box/LRR-repeat protein 15-like leucin rich repeat" evidence="2">
    <location>
        <begin position="109"/>
        <end position="217"/>
    </location>
</feature>
<feature type="region of interest" description="Disordered" evidence="1">
    <location>
        <begin position="367"/>
        <end position="428"/>
    </location>
</feature>
<feature type="compositionally biased region" description="Low complexity" evidence="1">
    <location>
        <begin position="454"/>
        <end position="465"/>
    </location>
</feature>
<name>A0A9P6JGM9_MORAP</name>
<dbReference type="OrthoDB" id="120976at2759"/>
<feature type="compositionally biased region" description="Basic and acidic residues" evidence="1">
    <location>
        <begin position="403"/>
        <end position="416"/>
    </location>
</feature>